<protein>
    <submittedName>
        <fullName evidence="1">Unplaced genomic scaffold GYMLUscaffold_93, whole genome shotgun sequence</fullName>
    </submittedName>
</protein>
<evidence type="ECO:0000313" key="2">
    <source>
        <dbReference type="Proteomes" id="UP000053593"/>
    </source>
</evidence>
<dbReference type="HOGENOM" id="CLU_513926_0_0_1"/>
<accession>A0A0D0C424</accession>
<proteinExistence type="predicted"/>
<keyword evidence="2" id="KW-1185">Reference proteome</keyword>
<evidence type="ECO:0000313" key="1">
    <source>
        <dbReference type="EMBL" id="KIK52557.1"/>
    </source>
</evidence>
<reference evidence="1 2" key="1">
    <citation type="submission" date="2014-04" db="EMBL/GenBank/DDBJ databases">
        <title>Evolutionary Origins and Diversification of the Mycorrhizal Mutualists.</title>
        <authorList>
            <consortium name="DOE Joint Genome Institute"/>
            <consortium name="Mycorrhizal Genomics Consortium"/>
            <person name="Kohler A."/>
            <person name="Kuo A."/>
            <person name="Nagy L.G."/>
            <person name="Floudas D."/>
            <person name="Copeland A."/>
            <person name="Barry K.W."/>
            <person name="Cichocki N."/>
            <person name="Veneault-Fourrey C."/>
            <person name="LaButti K."/>
            <person name="Lindquist E.A."/>
            <person name="Lipzen A."/>
            <person name="Lundell T."/>
            <person name="Morin E."/>
            <person name="Murat C."/>
            <person name="Riley R."/>
            <person name="Ohm R."/>
            <person name="Sun H."/>
            <person name="Tunlid A."/>
            <person name="Henrissat B."/>
            <person name="Grigoriev I.V."/>
            <person name="Hibbett D.S."/>
            <person name="Martin F."/>
        </authorList>
    </citation>
    <scope>NUCLEOTIDE SEQUENCE [LARGE SCALE GENOMIC DNA]</scope>
    <source>
        <strain evidence="1 2">FD-317 M1</strain>
    </source>
</reference>
<name>A0A0D0C424_9AGAR</name>
<dbReference type="EMBL" id="KN834841">
    <property type="protein sequence ID" value="KIK52557.1"/>
    <property type="molecule type" value="Genomic_DNA"/>
</dbReference>
<organism evidence="1 2">
    <name type="scientific">Collybiopsis luxurians FD-317 M1</name>
    <dbReference type="NCBI Taxonomy" id="944289"/>
    <lineage>
        <taxon>Eukaryota</taxon>
        <taxon>Fungi</taxon>
        <taxon>Dikarya</taxon>
        <taxon>Basidiomycota</taxon>
        <taxon>Agaricomycotina</taxon>
        <taxon>Agaricomycetes</taxon>
        <taxon>Agaricomycetidae</taxon>
        <taxon>Agaricales</taxon>
        <taxon>Marasmiineae</taxon>
        <taxon>Omphalotaceae</taxon>
        <taxon>Collybiopsis</taxon>
        <taxon>Collybiopsis luxurians</taxon>
    </lineage>
</organism>
<dbReference type="AlphaFoldDB" id="A0A0D0C424"/>
<gene>
    <name evidence="1" type="ORF">GYMLUDRAFT_64186</name>
</gene>
<dbReference type="Proteomes" id="UP000053593">
    <property type="component" value="Unassembled WGS sequence"/>
</dbReference>
<sequence length="530" mass="57786">MAELDINSEAKPTLFDLIHIAQQISLGEVKCFTNDVPAERQDRLENSISMTMSQRVTKATLNGSITGSDSMQEVRVGGEGRTAGVSDLAEVCSRGLEKGSPHTSGIYVSQGCSILALRIISFYTAWLSQDMSVPQIGHLTDTEMRKGLAEICHCLNQLDPNDEELLDHLLVQHQKIRIRRAAALTAAEGAIRLYLYSFVQSCDVELTPERQQLIWKVARKYAPGSVAFPEKAFLNLSGFLEAHQKLRVDWAADMANIVGAVSEEGWNNSFYKTAIKLYQVVSAFFWPGCFDGGHSRSYSLHPSFLFLRFKLRVVSDGTHLMRCSDGGQAYPIQMEAIACTVQTAPILQVVLTEAASCPIRRITSMPHSLFALFNQDYCSKLPSSSIFTRSPAMLGPRRGAHSRNARCVPANLGAATQNVAPPPPYSADPTPGEGLMNVHAPPVPAPATTPVTMPAASTSVDAVQHPALNASNDAAQGKCHSNAQSDIDDSIRKVIAKVYLPEWEKKVLELHTYFNGNIAVKGGGQNLTDF</sequence>